<proteinExistence type="predicted"/>
<dbReference type="Pfam" id="PF04267">
    <property type="entry name" value="SoxD"/>
    <property type="match status" value="1"/>
</dbReference>
<dbReference type="NCBIfam" id="TIGR01374">
    <property type="entry name" value="soxD"/>
    <property type="match status" value="1"/>
</dbReference>
<dbReference type="Proteomes" id="UP001143463">
    <property type="component" value="Unassembled WGS sequence"/>
</dbReference>
<accession>A0A9W6UGM1</accession>
<keyword evidence="2" id="KW-1185">Reference proteome</keyword>
<dbReference type="InterPro" id="IPR038561">
    <property type="entry name" value="SoxD_sf"/>
</dbReference>
<reference evidence="1" key="1">
    <citation type="journal article" date="2014" name="Int. J. Syst. Evol. Microbiol.">
        <title>Complete genome sequence of Corynebacterium casei LMG S-19264T (=DSM 44701T), isolated from a smear-ripened cheese.</title>
        <authorList>
            <consortium name="US DOE Joint Genome Institute (JGI-PGF)"/>
            <person name="Walter F."/>
            <person name="Albersmeier A."/>
            <person name="Kalinowski J."/>
            <person name="Ruckert C."/>
        </authorList>
    </citation>
    <scope>NUCLEOTIDE SEQUENCE</scope>
    <source>
        <strain evidence="1">VKM Ac-1069</strain>
    </source>
</reference>
<dbReference type="EMBL" id="BSFQ01000107">
    <property type="protein sequence ID" value="GLL16283.1"/>
    <property type="molecule type" value="Genomic_DNA"/>
</dbReference>
<dbReference type="GO" id="GO:0008115">
    <property type="term" value="F:sarcosine oxidase activity"/>
    <property type="evidence" value="ECO:0007669"/>
    <property type="project" value="InterPro"/>
</dbReference>
<dbReference type="RefSeq" id="WP_037054740.1">
    <property type="nucleotide sequence ID" value="NZ_BSFQ01000107.1"/>
</dbReference>
<evidence type="ECO:0000313" key="2">
    <source>
        <dbReference type="Proteomes" id="UP001143463"/>
    </source>
</evidence>
<reference evidence="1" key="2">
    <citation type="submission" date="2023-01" db="EMBL/GenBank/DDBJ databases">
        <authorList>
            <person name="Sun Q."/>
            <person name="Evtushenko L."/>
        </authorList>
    </citation>
    <scope>NUCLEOTIDE SEQUENCE</scope>
    <source>
        <strain evidence="1">VKM Ac-1069</strain>
    </source>
</reference>
<dbReference type="AlphaFoldDB" id="A0A9W6UGM1"/>
<comment type="caution">
    <text evidence="1">The sequence shown here is derived from an EMBL/GenBank/DDBJ whole genome shotgun (WGS) entry which is preliminary data.</text>
</comment>
<protein>
    <submittedName>
        <fullName evidence="1">Sarcosine oxidase subunit delta</fullName>
    </submittedName>
</protein>
<evidence type="ECO:0000313" key="1">
    <source>
        <dbReference type="EMBL" id="GLL16283.1"/>
    </source>
</evidence>
<gene>
    <name evidence="1" type="primary">soxD</name>
    <name evidence="1" type="ORF">GCM10017577_74500</name>
</gene>
<dbReference type="Gene3D" id="3.30.2270.10">
    <property type="entry name" value="Folate-binding superfamily"/>
    <property type="match status" value="1"/>
</dbReference>
<dbReference type="GO" id="GO:0046653">
    <property type="term" value="P:tetrahydrofolate metabolic process"/>
    <property type="evidence" value="ECO:0007669"/>
    <property type="project" value="InterPro"/>
</dbReference>
<dbReference type="InterPro" id="IPR006279">
    <property type="entry name" value="SoxD"/>
</dbReference>
<name>A0A9W6UGM1_9PSEU</name>
<sequence>MQLIHCPWCGPREEVEFCYGGQAHRSYPHDPAALSDEQWARFVFFRDNPKGPFAERWSHTAGCRRWFNAVRDTRTYRFLATYKIGDPRPEVTP</sequence>
<organism evidence="1 2">
    <name type="scientific">Pseudonocardia halophobica</name>
    <dbReference type="NCBI Taxonomy" id="29401"/>
    <lineage>
        <taxon>Bacteria</taxon>
        <taxon>Bacillati</taxon>
        <taxon>Actinomycetota</taxon>
        <taxon>Actinomycetes</taxon>
        <taxon>Pseudonocardiales</taxon>
        <taxon>Pseudonocardiaceae</taxon>
        <taxon>Pseudonocardia</taxon>
    </lineage>
</organism>